<dbReference type="Pfam" id="PF14019">
    <property type="entry name" value="DUF4235"/>
    <property type="match status" value="1"/>
</dbReference>
<gene>
    <name evidence="2" type="ORF">ACFQWG_00420</name>
</gene>
<keyword evidence="1" id="KW-0472">Membrane</keyword>
<protein>
    <submittedName>
        <fullName evidence="2">DUF4235 domain-containing protein</fullName>
    </submittedName>
</protein>
<evidence type="ECO:0000313" key="3">
    <source>
        <dbReference type="Proteomes" id="UP001596527"/>
    </source>
</evidence>
<keyword evidence="3" id="KW-1185">Reference proteome</keyword>
<comment type="caution">
    <text evidence="2">The sequence shown here is derived from an EMBL/GenBank/DDBJ whole genome shotgun (WGS) entry which is preliminary data.</text>
</comment>
<organism evidence="2 3">
    <name type="scientific">Schaalia naturae</name>
    <dbReference type="NCBI Taxonomy" id="635203"/>
    <lineage>
        <taxon>Bacteria</taxon>
        <taxon>Bacillati</taxon>
        <taxon>Actinomycetota</taxon>
        <taxon>Actinomycetes</taxon>
        <taxon>Actinomycetales</taxon>
        <taxon>Actinomycetaceae</taxon>
        <taxon>Schaalia</taxon>
    </lineage>
</organism>
<accession>A0ABW2SIQ9</accession>
<dbReference type="InterPro" id="IPR025329">
    <property type="entry name" value="DUF4235"/>
</dbReference>
<name>A0ABW2SIQ9_9ACTO</name>
<feature type="transmembrane region" description="Helical" evidence="1">
    <location>
        <begin position="45"/>
        <end position="63"/>
    </location>
</feature>
<reference evidence="3" key="1">
    <citation type="journal article" date="2019" name="Int. J. Syst. Evol. Microbiol.">
        <title>The Global Catalogue of Microorganisms (GCM) 10K type strain sequencing project: providing services to taxonomists for standard genome sequencing and annotation.</title>
        <authorList>
            <consortium name="The Broad Institute Genomics Platform"/>
            <consortium name="The Broad Institute Genome Sequencing Center for Infectious Disease"/>
            <person name="Wu L."/>
            <person name="Ma J."/>
        </authorList>
    </citation>
    <scope>NUCLEOTIDE SEQUENCE [LARGE SCALE GENOMIC DNA]</scope>
    <source>
        <strain evidence="3">CCUG 56698</strain>
    </source>
</reference>
<dbReference type="Proteomes" id="UP001596527">
    <property type="component" value="Unassembled WGS sequence"/>
</dbReference>
<keyword evidence="1" id="KW-0812">Transmembrane</keyword>
<keyword evidence="1" id="KW-1133">Transmembrane helix</keyword>
<evidence type="ECO:0000313" key="2">
    <source>
        <dbReference type="EMBL" id="MFC7579699.1"/>
    </source>
</evidence>
<dbReference type="EMBL" id="JBHTEF010000001">
    <property type="protein sequence ID" value="MFC7579699.1"/>
    <property type="molecule type" value="Genomic_DNA"/>
</dbReference>
<sequence length="83" mass="8622">MDIGWKLASAGAAAIATIISGRIAEAGWRLVTGHDAPRDDDDDAPVVQLVVFAAVSAAVAALAQRSAVRGARKWYGPRSLPKP</sequence>
<dbReference type="RefSeq" id="WP_291497772.1">
    <property type="nucleotide sequence ID" value="NZ_JBHTEF010000001.1"/>
</dbReference>
<proteinExistence type="predicted"/>
<evidence type="ECO:0000256" key="1">
    <source>
        <dbReference type="SAM" id="Phobius"/>
    </source>
</evidence>